<protein>
    <submittedName>
        <fullName evidence="2">Uncharacterized protein</fullName>
    </submittedName>
</protein>
<accession>A0AAD6SJZ7</accession>
<feature type="compositionally biased region" description="Basic and acidic residues" evidence="1">
    <location>
        <begin position="306"/>
        <end position="341"/>
    </location>
</feature>
<evidence type="ECO:0000256" key="1">
    <source>
        <dbReference type="SAM" id="MobiDB-lite"/>
    </source>
</evidence>
<comment type="caution">
    <text evidence="2">The sequence shown here is derived from an EMBL/GenBank/DDBJ whole genome shotgun (WGS) entry which is preliminary data.</text>
</comment>
<dbReference type="AlphaFoldDB" id="A0AAD6SJZ7"/>
<evidence type="ECO:0000313" key="2">
    <source>
        <dbReference type="EMBL" id="KAJ7028241.1"/>
    </source>
</evidence>
<feature type="region of interest" description="Disordered" evidence="1">
    <location>
        <begin position="134"/>
        <end position="158"/>
    </location>
</feature>
<name>A0AAD6SJZ7_9AGAR</name>
<dbReference type="Proteomes" id="UP001218188">
    <property type="component" value="Unassembled WGS sequence"/>
</dbReference>
<proteinExistence type="predicted"/>
<evidence type="ECO:0000313" key="3">
    <source>
        <dbReference type="Proteomes" id="UP001218188"/>
    </source>
</evidence>
<gene>
    <name evidence="2" type="ORF">C8F04DRAFT_68069</name>
</gene>
<feature type="region of interest" description="Disordered" evidence="1">
    <location>
        <begin position="306"/>
        <end position="397"/>
    </location>
</feature>
<keyword evidence="3" id="KW-1185">Reference proteome</keyword>
<organism evidence="2 3">
    <name type="scientific">Mycena alexandri</name>
    <dbReference type="NCBI Taxonomy" id="1745969"/>
    <lineage>
        <taxon>Eukaryota</taxon>
        <taxon>Fungi</taxon>
        <taxon>Dikarya</taxon>
        <taxon>Basidiomycota</taxon>
        <taxon>Agaricomycotina</taxon>
        <taxon>Agaricomycetes</taxon>
        <taxon>Agaricomycetidae</taxon>
        <taxon>Agaricales</taxon>
        <taxon>Marasmiineae</taxon>
        <taxon>Mycenaceae</taxon>
        <taxon>Mycena</taxon>
    </lineage>
</organism>
<reference evidence="2" key="1">
    <citation type="submission" date="2023-03" db="EMBL/GenBank/DDBJ databases">
        <title>Massive genome expansion in bonnet fungi (Mycena s.s.) driven by repeated elements and novel gene families across ecological guilds.</title>
        <authorList>
            <consortium name="Lawrence Berkeley National Laboratory"/>
            <person name="Harder C.B."/>
            <person name="Miyauchi S."/>
            <person name="Viragh M."/>
            <person name="Kuo A."/>
            <person name="Thoen E."/>
            <person name="Andreopoulos B."/>
            <person name="Lu D."/>
            <person name="Skrede I."/>
            <person name="Drula E."/>
            <person name="Henrissat B."/>
            <person name="Morin E."/>
            <person name="Kohler A."/>
            <person name="Barry K."/>
            <person name="LaButti K."/>
            <person name="Morin E."/>
            <person name="Salamov A."/>
            <person name="Lipzen A."/>
            <person name="Mereny Z."/>
            <person name="Hegedus B."/>
            <person name="Baldrian P."/>
            <person name="Stursova M."/>
            <person name="Weitz H."/>
            <person name="Taylor A."/>
            <person name="Grigoriev I.V."/>
            <person name="Nagy L.G."/>
            <person name="Martin F."/>
            <person name="Kauserud H."/>
        </authorList>
    </citation>
    <scope>NUCLEOTIDE SEQUENCE</scope>
    <source>
        <strain evidence="2">CBHHK200</strain>
    </source>
</reference>
<sequence>MNMNNHTVWILPSQRAEIKLLEGTEEGTFTTSLKKLIPLALTQLSPAKGDQHSKLSISSPSGYVDLGTVQQFMSGKFPEVLELAQADKGTLYLRGDRLVCDITWRSGKSPTSDKSAGPSIKPLNKPLELAKARKLAKRQKKSLPPANSSDSEGHDWPDNVTDKGFMAFLNREFHGKPNGYPQTLMRIGEQRERWTLLRETIEFLEEGEWKGQTKGVVYPVPQSYKESADEKEHQYAGRPFTKLCTAEALGIRKGTVTADKQTFTSPDIAFDPDAQKWVDGDEDPKIKSKFDGMKREQWFKHLTACREKQEAEDRAQAKKEARRREKERRAEKREHESDRESSVGNEDLDEEEKKLLRKYKDLRAAKKAEKPDGAAGSSRKNKGKGKSSDYLDSDSTQ</sequence>
<dbReference type="EMBL" id="JARJCM010000114">
    <property type="protein sequence ID" value="KAJ7028241.1"/>
    <property type="molecule type" value="Genomic_DNA"/>
</dbReference>
<feature type="compositionally biased region" description="Basic and acidic residues" evidence="1">
    <location>
        <begin position="351"/>
        <end position="372"/>
    </location>
</feature>